<evidence type="ECO:0000313" key="2">
    <source>
        <dbReference type="EMBL" id="MEF2966072.1"/>
    </source>
</evidence>
<gene>
    <name evidence="2" type="ORF">V3851_09530</name>
</gene>
<organism evidence="2 3">
    <name type="scientific">Paenibacillus haidiansis</name>
    <dbReference type="NCBI Taxonomy" id="1574488"/>
    <lineage>
        <taxon>Bacteria</taxon>
        <taxon>Bacillati</taxon>
        <taxon>Bacillota</taxon>
        <taxon>Bacilli</taxon>
        <taxon>Bacillales</taxon>
        <taxon>Paenibacillaceae</taxon>
        <taxon>Paenibacillus</taxon>
    </lineage>
</organism>
<keyword evidence="1" id="KW-0812">Transmembrane</keyword>
<keyword evidence="3" id="KW-1185">Reference proteome</keyword>
<evidence type="ECO:0000256" key="1">
    <source>
        <dbReference type="SAM" id="Phobius"/>
    </source>
</evidence>
<dbReference type="RefSeq" id="WP_331846289.1">
    <property type="nucleotide sequence ID" value="NZ_JAZHPZ010000003.1"/>
</dbReference>
<dbReference type="PANTHER" id="PTHR41309:SF2">
    <property type="entry name" value="MEMBRANE PROTEIN"/>
    <property type="match status" value="1"/>
</dbReference>
<keyword evidence="1" id="KW-1133">Transmembrane helix</keyword>
<dbReference type="PANTHER" id="PTHR41309">
    <property type="entry name" value="MEMBRANE PROTEIN-RELATED"/>
    <property type="match status" value="1"/>
</dbReference>
<keyword evidence="1" id="KW-0472">Membrane</keyword>
<feature type="transmembrane region" description="Helical" evidence="1">
    <location>
        <begin position="114"/>
        <end position="138"/>
    </location>
</feature>
<sequence>MPNILGLVRKDFLLMRRYLWLLVIYAVAFSGIISGTGGTMLYGLLPGVLLILTIGADMRQPNQQFLVSLPLKRNQLVLAKYASSFIILVLSIAVCLLMNIATDLLDFGTVRINTALAVGTTVTMSLFISVYLPLYYWLGLKGAQYLNVGMMVIIMIGNGAVTSLLGSRDMAPALDFLTAHRLQAGLLIGSGTVLVIVVSYLISRSIFMKRDL</sequence>
<evidence type="ECO:0000313" key="3">
    <source>
        <dbReference type="Proteomes" id="UP001306950"/>
    </source>
</evidence>
<feature type="transmembrane region" description="Helical" evidence="1">
    <location>
        <begin position="184"/>
        <end position="202"/>
    </location>
</feature>
<feature type="transmembrane region" description="Helical" evidence="1">
    <location>
        <begin position="18"/>
        <end position="34"/>
    </location>
</feature>
<proteinExistence type="predicted"/>
<accession>A0ABU7VQR6</accession>
<protein>
    <submittedName>
        <fullName evidence="2">ABC-2 transporter permease</fullName>
    </submittedName>
</protein>
<feature type="transmembrane region" description="Helical" evidence="1">
    <location>
        <begin position="40"/>
        <end position="58"/>
    </location>
</feature>
<feature type="transmembrane region" description="Helical" evidence="1">
    <location>
        <begin position="145"/>
        <end position="164"/>
    </location>
</feature>
<dbReference type="EMBL" id="JAZHPZ010000003">
    <property type="protein sequence ID" value="MEF2966072.1"/>
    <property type="molecule type" value="Genomic_DNA"/>
</dbReference>
<reference evidence="2 3" key="1">
    <citation type="submission" date="2024-02" db="EMBL/GenBank/DDBJ databases">
        <title>A nitrogen-fixing paenibacillus bacterium.</title>
        <authorList>
            <person name="Zhang W.L."/>
            <person name="Chen S.F."/>
        </authorList>
    </citation>
    <scope>NUCLEOTIDE SEQUENCE [LARGE SCALE GENOMIC DNA]</scope>
    <source>
        <strain evidence="2 3">M1</strain>
    </source>
</reference>
<dbReference type="Pfam" id="PF13346">
    <property type="entry name" value="ABC2_membrane_5"/>
    <property type="match status" value="1"/>
</dbReference>
<dbReference type="InterPro" id="IPR025699">
    <property type="entry name" value="ABC2_memb-like"/>
</dbReference>
<name>A0ABU7VQR6_9BACL</name>
<dbReference type="Proteomes" id="UP001306950">
    <property type="component" value="Unassembled WGS sequence"/>
</dbReference>
<comment type="caution">
    <text evidence="2">The sequence shown here is derived from an EMBL/GenBank/DDBJ whole genome shotgun (WGS) entry which is preliminary data.</text>
</comment>
<feature type="transmembrane region" description="Helical" evidence="1">
    <location>
        <begin position="78"/>
        <end position="102"/>
    </location>
</feature>